<name>A0ABV6XVS1_9ACTN</name>
<dbReference type="EMBL" id="JBEUKS010000012">
    <property type="protein sequence ID" value="MFC1442365.1"/>
    <property type="molecule type" value="Genomic_DNA"/>
</dbReference>
<reference evidence="1 2" key="1">
    <citation type="submission" date="2024-06" db="EMBL/GenBank/DDBJ databases">
        <authorList>
            <person name="Lee S.D."/>
        </authorList>
    </citation>
    <scope>NUCLEOTIDE SEQUENCE [LARGE SCALE GENOMIC DNA]</scope>
    <source>
        <strain evidence="1 2">N1-10</strain>
    </source>
</reference>
<proteinExistence type="predicted"/>
<dbReference type="Proteomes" id="UP001592581">
    <property type="component" value="Unassembled WGS sequence"/>
</dbReference>
<accession>A0ABV6XVS1</accession>
<comment type="caution">
    <text evidence="1">The sequence shown here is derived from an EMBL/GenBank/DDBJ whole genome shotgun (WGS) entry which is preliminary data.</text>
</comment>
<gene>
    <name evidence="1" type="ORF">ABUW04_29340</name>
</gene>
<keyword evidence="2" id="KW-1185">Reference proteome</keyword>
<organism evidence="1 2">
    <name type="scientific">Streptacidiphilus jeojiensis</name>
    <dbReference type="NCBI Taxonomy" id="3229225"/>
    <lineage>
        <taxon>Bacteria</taxon>
        <taxon>Bacillati</taxon>
        <taxon>Actinomycetota</taxon>
        <taxon>Actinomycetes</taxon>
        <taxon>Kitasatosporales</taxon>
        <taxon>Streptomycetaceae</taxon>
        <taxon>Streptacidiphilus</taxon>
    </lineage>
</organism>
<sequence length="224" mass="24451">MYALVKDPHERLEAVTTLGAADAELTDELVGALNCFLADHDSNSLAEVLEQVPNAVRMAARQYLSNVPQPEVGALTEFGPVEVVRSAVYFSSNDEELEEYIQGAYMIGLGIRMQNERGVDGSVGWMLQLLSDEVTVPASSEPRTWSLPAEVKLLETWTSLRLTTGLGPVRSALGVAGTASDQGRMVRIHTLLHSDRDIDYEGSGTSEFVVDIFEAEIPLEEPDE</sequence>
<evidence type="ECO:0000313" key="1">
    <source>
        <dbReference type="EMBL" id="MFC1442365.1"/>
    </source>
</evidence>
<dbReference type="RefSeq" id="WP_380567421.1">
    <property type="nucleotide sequence ID" value="NZ_JBEUKS010000012.1"/>
</dbReference>
<protein>
    <recommendedName>
        <fullName evidence="3">HEAT repeat domain-containing protein</fullName>
    </recommendedName>
</protein>
<evidence type="ECO:0000313" key="2">
    <source>
        <dbReference type="Proteomes" id="UP001592581"/>
    </source>
</evidence>
<evidence type="ECO:0008006" key="3">
    <source>
        <dbReference type="Google" id="ProtNLM"/>
    </source>
</evidence>